<reference evidence="3 4" key="1">
    <citation type="submission" date="2019-10" db="EMBL/GenBank/DDBJ databases">
        <title>Whole genome shotgun sequence of Acrocarpospora pleiomorpha NBRC 16267.</title>
        <authorList>
            <person name="Ichikawa N."/>
            <person name="Kimura A."/>
            <person name="Kitahashi Y."/>
            <person name="Komaki H."/>
            <person name="Oguchi A."/>
        </authorList>
    </citation>
    <scope>NUCLEOTIDE SEQUENCE [LARGE SCALE GENOMIC DNA]</scope>
    <source>
        <strain evidence="3 4">NBRC 16267</strain>
    </source>
</reference>
<dbReference type="InterPro" id="IPR029057">
    <property type="entry name" value="PRTase-like"/>
</dbReference>
<dbReference type="Gene3D" id="3.30.1310.20">
    <property type="entry name" value="PRTase-like"/>
    <property type="match status" value="1"/>
</dbReference>
<dbReference type="Proteomes" id="UP000377595">
    <property type="component" value="Unassembled WGS sequence"/>
</dbReference>
<keyword evidence="4" id="KW-1185">Reference proteome</keyword>
<sequence>MEIALPFVDREEAGELLAEALVGLRLPDPVVLALPRGGVPVAVPIGARLDAPVDVLVTRKIGHPAQPELGLGAIAEGGEPVFDHSMLRNVGLEPEDLSVIVARERDELARRVEAYRGGRSLPPLAGHDVIVVDDGLATGGTARAALRAVHTIMRTQDQTAVDRTTRPSGKRDGAPGRPRAAAPGRGTTAEQGRRDPRPGTVTLAVPVAAKQTVQALAGEADELVVLAVPSHFRAVGQHYISFDQLTDADVLSLLARGSAQ</sequence>
<protein>
    <submittedName>
        <fullName evidence="3">Phosphoribosyltransferase</fullName>
    </submittedName>
</protein>
<dbReference type="SUPFAM" id="SSF53271">
    <property type="entry name" value="PRTase-like"/>
    <property type="match status" value="2"/>
</dbReference>
<gene>
    <name evidence="3" type="ORF">Aple_103100</name>
</gene>
<dbReference type="EMBL" id="BLAF01000129">
    <property type="protein sequence ID" value="GES27410.1"/>
    <property type="molecule type" value="Genomic_DNA"/>
</dbReference>
<feature type="domain" description="Phosphoribosyltransferase" evidence="2">
    <location>
        <begin position="26"/>
        <end position="150"/>
    </location>
</feature>
<feature type="region of interest" description="Disordered" evidence="1">
    <location>
        <begin position="155"/>
        <end position="200"/>
    </location>
</feature>
<evidence type="ECO:0000256" key="1">
    <source>
        <dbReference type="SAM" id="MobiDB-lite"/>
    </source>
</evidence>
<evidence type="ECO:0000313" key="3">
    <source>
        <dbReference type="EMBL" id="GES27410.1"/>
    </source>
</evidence>
<name>A0A5M3Y2B0_9ACTN</name>
<feature type="compositionally biased region" description="Low complexity" evidence="1">
    <location>
        <begin position="175"/>
        <end position="186"/>
    </location>
</feature>
<comment type="caution">
    <text evidence="3">The sequence shown here is derived from an EMBL/GenBank/DDBJ whole genome shotgun (WGS) entry which is preliminary data.</text>
</comment>
<proteinExistence type="predicted"/>
<dbReference type="InterPro" id="IPR000836">
    <property type="entry name" value="PRTase_dom"/>
</dbReference>
<dbReference type="AlphaFoldDB" id="A0A5M3Y2B0"/>
<dbReference type="CDD" id="cd06223">
    <property type="entry name" value="PRTases_typeI"/>
    <property type="match status" value="1"/>
</dbReference>
<dbReference type="Gene3D" id="3.40.50.2020">
    <property type="match status" value="2"/>
</dbReference>
<evidence type="ECO:0000259" key="2">
    <source>
        <dbReference type="Pfam" id="PF00156"/>
    </source>
</evidence>
<evidence type="ECO:0000313" key="4">
    <source>
        <dbReference type="Proteomes" id="UP000377595"/>
    </source>
</evidence>
<accession>A0A5M3Y2B0</accession>
<keyword evidence="3" id="KW-0808">Transferase</keyword>
<organism evidence="3 4">
    <name type="scientific">Acrocarpospora pleiomorpha</name>
    <dbReference type="NCBI Taxonomy" id="90975"/>
    <lineage>
        <taxon>Bacteria</taxon>
        <taxon>Bacillati</taxon>
        <taxon>Actinomycetota</taxon>
        <taxon>Actinomycetes</taxon>
        <taxon>Streptosporangiales</taxon>
        <taxon>Streptosporangiaceae</taxon>
        <taxon>Acrocarpospora</taxon>
    </lineage>
</organism>
<dbReference type="GO" id="GO:0016757">
    <property type="term" value="F:glycosyltransferase activity"/>
    <property type="evidence" value="ECO:0007669"/>
    <property type="project" value="UniProtKB-KW"/>
</dbReference>
<feature type="compositionally biased region" description="Basic and acidic residues" evidence="1">
    <location>
        <begin position="163"/>
        <end position="174"/>
    </location>
</feature>
<keyword evidence="3" id="KW-0328">Glycosyltransferase</keyword>
<dbReference type="RefSeq" id="WP_246265648.1">
    <property type="nucleotide sequence ID" value="NZ_BAAAHM010000033.1"/>
</dbReference>
<dbReference type="Pfam" id="PF00156">
    <property type="entry name" value="Pribosyltran"/>
    <property type="match status" value="1"/>
</dbReference>